<feature type="DNA-binding region" description="H-T-H motif" evidence="4">
    <location>
        <begin position="33"/>
        <end position="52"/>
    </location>
</feature>
<organism evidence="6 7">
    <name type="scientific">Amycolatopsis rhabdoformis</name>
    <dbReference type="NCBI Taxonomy" id="1448059"/>
    <lineage>
        <taxon>Bacteria</taxon>
        <taxon>Bacillati</taxon>
        <taxon>Actinomycetota</taxon>
        <taxon>Actinomycetes</taxon>
        <taxon>Pseudonocardiales</taxon>
        <taxon>Pseudonocardiaceae</taxon>
        <taxon>Amycolatopsis</taxon>
    </lineage>
</organism>
<dbReference type="SUPFAM" id="SSF46689">
    <property type="entry name" value="Homeodomain-like"/>
    <property type="match status" value="1"/>
</dbReference>
<evidence type="ECO:0000256" key="1">
    <source>
        <dbReference type="ARBA" id="ARBA00023015"/>
    </source>
</evidence>
<reference evidence="6 7" key="1">
    <citation type="journal article" date="2015" name="Int. J. Syst. Evol. Microbiol.">
        <title>Amycolatopsis rhabdoformis sp. nov., an actinomycete isolated from a tropical forest soil.</title>
        <authorList>
            <person name="Souza W.R."/>
            <person name="Silva R.E."/>
            <person name="Goodfellow M."/>
            <person name="Busarakam K."/>
            <person name="Figueiro F.S."/>
            <person name="Ferreira D."/>
            <person name="Rodrigues-Filho E."/>
            <person name="Moraes L.A.B."/>
            <person name="Zucchi T.D."/>
        </authorList>
    </citation>
    <scope>NUCLEOTIDE SEQUENCE [LARGE SCALE GENOMIC DNA]</scope>
    <source>
        <strain evidence="6 7">NCIMB 14900</strain>
    </source>
</reference>
<proteinExistence type="predicted"/>
<keyword evidence="7" id="KW-1185">Reference proteome</keyword>
<dbReference type="Pfam" id="PF00440">
    <property type="entry name" value="TetR_N"/>
    <property type="match status" value="1"/>
</dbReference>
<name>A0ABZ1HZC8_9PSEU</name>
<evidence type="ECO:0000259" key="5">
    <source>
        <dbReference type="PROSITE" id="PS50977"/>
    </source>
</evidence>
<dbReference type="Proteomes" id="UP001330812">
    <property type="component" value="Chromosome"/>
</dbReference>
<dbReference type="PROSITE" id="PS50977">
    <property type="entry name" value="HTH_TETR_2"/>
    <property type="match status" value="1"/>
</dbReference>
<dbReference type="Gene3D" id="1.10.357.10">
    <property type="entry name" value="Tetracycline Repressor, domain 2"/>
    <property type="match status" value="1"/>
</dbReference>
<protein>
    <submittedName>
        <fullName evidence="6">Helix-turn-helix domain-containing protein</fullName>
    </submittedName>
</protein>
<keyword evidence="1" id="KW-0805">Transcription regulation</keyword>
<evidence type="ECO:0000256" key="2">
    <source>
        <dbReference type="ARBA" id="ARBA00023125"/>
    </source>
</evidence>
<dbReference type="PRINTS" id="PR00455">
    <property type="entry name" value="HTHTETR"/>
</dbReference>
<evidence type="ECO:0000256" key="3">
    <source>
        <dbReference type="ARBA" id="ARBA00023163"/>
    </source>
</evidence>
<dbReference type="InterPro" id="IPR001647">
    <property type="entry name" value="HTH_TetR"/>
</dbReference>
<dbReference type="PANTHER" id="PTHR30055:SF234">
    <property type="entry name" value="HTH-TYPE TRANSCRIPTIONAL REGULATOR BETI"/>
    <property type="match status" value="1"/>
</dbReference>
<dbReference type="InterPro" id="IPR036271">
    <property type="entry name" value="Tet_transcr_reg_TetR-rel_C_sf"/>
</dbReference>
<dbReference type="EMBL" id="CP142149">
    <property type="protein sequence ID" value="WSE27204.1"/>
    <property type="molecule type" value="Genomic_DNA"/>
</dbReference>
<evidence type="ECO:0000313" key="6">
    <source>
        <dbReference type="EMBL" id="WSE27204.1"/>
    </source>
</evidence>
<dbReference type="SUPFAM" id="SSF48498">
    <property type="entry name" value="Tetracyclin repressor-like, C-terminal domain"/>
    <property type="match status" value="1"/>
</dbReference>
<dbReference type="RefSeq" id="WP_326566214.1">
    <property type="nucleotide sequence ID" value="NZ_CP142149.1"/>
</dbReference>
<dbReference type="InterPro" id="IPR009057">
    <property type="entry name" value="Homeodomain-like_sf"/>
</dbReference>
<sequence>MSPQPLRADAARNARRIIDAAHEVFTAGGVAASMDDIATAAGVGVATLYRRFPHKQDLVRAVLEARFDEVLAPALARAASAPPRDGVYQALSAAVALAVAERPLFTAAGDLGALTMDLARRFFSPVAASVAAGQATGVFRADLVADDVPRLVLMLVGTLPSFPPSVPDGWRRYLDLVMDALSPVGASELAPPSAVADHTPRI</sequence>
<evidence type="ECO:0000256" key="4">
    <source>
        <dbReference type="PROSITE-ProRule" id="PRU00335"/>
    </source>
</evidence>
<keyword evidence="2 4" id="KW-0238">DNA-binding</keyword>
<dbReference type="PANTHER" id="PTHR30055">
    <property type="entry name" value="HTH-TYPE TRANSCRIPTIONAL REGULATOR RUTR"/>
    <property type="match status" value="1"/>
</dbReference>
<accession>A0ABZ1HZC8</accession>
<keyword evidence="3" id="KW-0804">Transcription</keyword>
<evidence type="ECO:0000313" key="7">
    <source>
        <dbReference type="Proteomes" id="UP001330812"/>
    </source>
</evidence>
<dbReference type="InterPro" id="IPR050109">
    <property type="entry name" value="HTH-type_TetR-like_transc_reg"/>
</dbReference>
<feature type="domain" description="HTH tetR-type" evidence="5">
    <location>
        <begin position="11"/>
        <end position="70"/>
    </location>
</feature>
<gene>
    <name evidence="6" type="ORF">VSH64_30600</name>
</gene>